<gene>
    <name evidence="2" type="ORF">GGI15_003157</name>
</gene>
<dbReference type="EMBL" id="JANBUM010000202">
    <property type="protein sequence ID" value="KAJ2781660.1"/>
    <property type="molecule type" value="Genomic_DNA"/>
</dbReference>
<evidence type="ECO:0000256" key="1">
    <source>
        <dbReference type="SAM" id="MobiDB-lite"/>
    </source>
</evidence>
<evidence type="ECO:0000313" key="2">
    <source>
        <dbReference type="EMBL" id="KAJ2781660.1"/>
    </source>
</evidence>
<keyword evidence="3" id="KW-1185">Reference proteome</keyword>
<name>A0A9W8H8W0_9FUNG</name>
<dbReference type="Proteomes" id="UP001140172">
    <property type="component" value="Unassembled WGS sequence"/>
</dbReference>
<feature type="region of interest" description="Disordered" evidence="1">
    <location>
        <begin position="1"/>
        <end position="30"/>
    </location>
</feature>
<comment type="caution">
    <text evidence="2">The sequence shown here is derived from an EMBL/GenBank/DDBJ whole genome shotgun (WGS) entry which is preliminary data.</text>
</comment>
<protein>
    <submittedName>
        <fullName evidence="2">Uncharacterized protein</fullName>
    </submittedName>
</protein>
<dbReference type="OrthoDB" id="10482294at2759"/>
<dbReference type="AlphaFoldDB" id="A0A9W8H8W0"/>
<sequence>MKPHPAYVEPPRVVRSADGSPQRQQQHSVSQHWMVHWRKQLLSWPIESMLALDAWLGRRWPYSCAASACPP</sequence>
<proteinExistence type="predicted"/>
<evidence type="ECO:0000313" key="3">
    <source>
        <dbReference type="Proteomes" id="UP001140172"/>
    </source>
</evidence>
<feature type="compositionally biased region" description="Polar residues" evidence="1">
    <location>
        <begin position="19"/>
        <end position="30"/>
    </location>
</feature>
<reference evidence="2" key="1">
    <citation type="submission" date="2022-07" db="EMBL/GenBank/DDBJ databases">
        <title>Phylogenomic reconstructions and comparative analyses of Kickxellomycotina fungi.</title>
        <authorList>
            <person name="Reynolds N.K."/>
            <person name="Stajich J.E."/>
            <person name="Barry K."/>
            <person name="Grigoriev I.V."/>
            <person name="Crous P."/>
            <person name="Smith M.E."/>
        </authorList>
    </citation>
    <scope>NUCLEOTIDE SEQUENCE</scope>
    <source>
        <strain evidence="2">BCRC 34489</strain>
    </source>
</reference>
<organism evidence="2 3">
    <name type="scientific">Coemansia interrupta</name>
    <dbReference type="NCBI Taxonomy" id="1126814"/>
    <lineage>
        <taxon>Eukaryota</taxon>
        <taxon>Fungi</taxon>
        <taxon>Fungi incertae sedis</taxon>
        <taxon>Zoopagomycota</taxon>
        <taxon>Kickxellomycotina</taxon>
        <taxon>Kickxellomycetes</taxon>
        <taxon>Kickxellales</taxon>
        <taxon>Kickxellaceae</taxon>
        <taxon>Coemansia</taxon>
    </lineage>
</organism>
<accession>A0A9W8H8W0</accession>